<dbReference type="Proteomes" id="UP000269154">
    <property type="component" value="Unassembled WGS sequence"/>
</dbReference>
<reference evidence="1 2" key="1">
    <citation type="journal article" date="2018" name="ACS Chem. Biol.">
        <title>Ketoreductase domain dysfunction expands chemodiversity: malyngamide biosynthesis in the cyanobacterium Okeania hirsuta.</title>
        <authorList>
            <person name="Moss N.A."/>
            <person name="Leao T."/>
            <person name="Rankin M."/>
            <person name="McCullough T.M."/>
            <person name="Qu P."/>
            <person name="Korobeynikov A."/>
            <person name="Smith J.L."/>
            <person name="Gerwick L."/>
            <person name="Gerwick W.H."/>
        </authorList>
    </citation>
    <scope>NUCLEOTIDE SEQUENCE [LARGE SCALE GENOMIC DNA]</scope>
    <source>
        <strain evidence="1 2">PAB10Feb10-1</strain>
    </source>
</reference>
<name>A0A3N6QWN8_9CYAN</name>
<dbReference type="AlphaFoldDB" id="A0A3N6QWN8"/>
<comment type="caution">
    <text evidence="1">The sequence shown here is derived from an EMBL/GenBank/DDBJ whole genome shotgun (WGS) entry which is preliminary data.</text>
</comment>
<organism evidence="1 2">
    <name type="scientific">Okeania hirsuta</name>
    <dbReference type="NCBI Taxonomy" id="1458930"/>
    <lineage>
        <taxon>Bacteria</taxon>
        <taxon>Bacillati</taxon>
        <taxon>Cyanobacteriota</taxon>
        <taxon>Cyanophyceae</taxon>
        <taxon>Oscillatoriophycideae</taxon>
        <taxon>Oscillatoriales</taxon>
        <taxon>Microcoleaceae</taxon>
        <taxon>Okeania</taxon>
    </lineage>
</organism>
<evidence type="ECO:0000313" key="1">
    <source>
        <dbReference type="EMBL" id="RQH27489.1"/>
    </source>
</evidence>
<protein>
    <submittedName>
        <fullName evidence="1">Uncharacterized protein</fullName>
    </submittedName>
</protein>
<accession>A0A3N6QWN8</accession>
<proteinExistence type="predicted"/>
<dbReference type="RefSeq" id="WP_124144302.1">
    <property type="nucleotide sequence ID" value="NZ_CAWOKI010000008.1"/>
</dbReference>
<keyword evidence="2" id="KW-1185">Reference proteome</keyword>
<dbReference type="EMBL" id="RCBY01000250">
    <property type="protein sequence ID" value="RQH27489.1"/>
    <property type="molecule type" value="Genomic_DNA"/>
</dbReference>
<gene>
    <name evidence="1" type="ORF">D5R40_27395</name>
</gene>
<dbReference type="OrthoDB" id="495821at2"/>
<evidence type="ECO:0000313" key="2">
    <source>
        <dbReference type="Proteomes" id="UP000269154"/>
    </source>
</evidence>
<sequence length="127" mass="14776">MVEYSLTLTNKNTNQISRYILDLEEYYENQPASFFTPIVCNKIRNELQSQGSFHINDMYLQIIIKTWIQDIKEGYRDSNVVLDLPKINHRNINSLKESGNQEIPQLIYPDLSDIEPKIGALPPLDFS</sequence>